<dbReference type="Gene3D" id="1.20.200.10">
    <property type="entry name" value="Fumarase/aspartase (Central domain)"/>
    <property type="match status" value="1"/>
</dbReference>
<name>A0A9D2GQU6_9BACT</name>
<reference evidence="2" key="1">
    <citation type="journal article" date="2021" name="PeerJ">
        <title>Extensive microbial diversity within the chicken gut microbiome revealed by metagenomics and culture.</title>
        <authorList>
            <person name="Gilroy R."/>
            <person name="Ravi A."/>
            <person name="Getino M."/>
            <person name="Pursley I."/>
            <person name="Horton D.L."/>
            <person name="Alikhan N.F."/>
            <person name="Baker D."/>
            <person name="Gharbi K."/>
            <person name="Hall N."/>
            <person name="Watson M."/>
            <person name="Adriaenssens E.M."/>
            <person name="Foster-Nyarko E."/>
            <person name="Jarju S."/>
            <person name="Secka A."/>
            <person name="Antonio M."/>
            <person name="Oren A."/>
            <person name="Chaudhuri R.R."/>
            <person name="La Ragione R."/>
            <person name="Hildebrand F."/>
            <person name="Pallen M.J."/>
        </authorList>
    </citation>
    <scope>NUCLEOTIDE SEQUENCE</scope>
    <source>
        <strain evidence="2">Gambia16-554</strain>
    </source>
</reference>
<dbReference type="GO" id="GO:0006531">
    <property type="term" value="P:aspartate metabolic process"/>
    <property type="evidence" value="ECO:0007669"/>
    <property type="project" value="TreeGrafter"/>
</dbReference>
<dbReference type="InterPro" id="IPR024083">
    <property type="entry name" value="Fumarase/histidase_N"/>
</dbReference>
<evidence type="ECO:0000313" key="2">
    <source>
        <dbReference type="EMBL" id="HIZ85269.1"/>
    </source>
</evidence>
<reference evidence="2" key="2">
    <citation type="submission" date="2021-04" db="EMBL/GenBank/DDBJ databases">
        <authorList>
            <person name="Gilroy R."/>
        </authorList>
    </citation>
    <scope>NUCLEOTIDE SEQUENCE</scope>
    <source>
        <strain evidence="2">Gambia16-554</strain>
    </source>
</reference>
<dbReference type="InterPro" id="IPR000362">
    <property type="entry name" value="Fumarate_lyase_fam"/>
</dbReference>
<accession>A0A9D2GQU6</accession>
<dbReference type="PANTHER" id="PTHR42696">
    <property type="entry name" value="ASPARTATE AMMONIA-LYASE"/>
    <property type="match status" value="1"/>
</dbReference>
<dbReference type="InterPro" id="IPR008948">
    <property type="entry name" value="L-Aspartase-like"/>
</dbReference>
<proteinExistence type="predicted"/>
<dbReference type="EC" id="4.3.1.1" evidence="2"/>
<feature type="domain" description="Fumarate lyase N-terminal" evidence="1">
    <location>
        <begin position="22"/>
        <end position="220"/>
    </location>
</feature>
<evidence type="ECO:0000313" key="3">
    <source>
        <dbReference type="Proteomes" id="UP000824115"/>
    </source>
</evidence>
<dbReference type="Pfam" id="PF00206">
    <property type="entry name" value="Lyase_1"/>
    <property type="match status" value="1"/>
</dbReference>
<dbReference type="InterPro" id="IPR022761">
    <property type="entry name" value="Fumarate_lyase_N"/>
</dbReference>
<dbReference type="Gene3D" id="1.10.275.10">
    <property type="entry name" value="Fumarase/aspartase (N-terminal domain)"/>
    <property type="match status" value="1"/>
</dbReference>
<gene>
    <name evidence="2" type="primary">aspA</name>
    <name evidence="2" type="ORF">IAC04_02125</name>
</gene>
<sequence>MIQFKFPVSGKTRTEHDLLGYKEVPQEALFGIQTLRCIENFDISNYHLCDYPEFIKAFGIVKMAAIKANHKLGLVSDEVCNAVSQACQELIDGKHLEFFPIDMMQGGAGTSMNMNANEVIANRALEIMGHKRGEYQYCHPNDHVNMAQSTNDAYPSAMHLGLYFINESVQASLKELIKAFDDKKKEFANIIKKGRTQLQDAVPMTLGQSFGAFADAMRHEAA</sequence>
<organism evidence="2 3">
    <name type="scientific">Candidatus Coprenecus stercoravium</name>
    <dbReference type="NCBI Taxonomy" id="2840735"/>
    <lineage>
        <taxon>Bacteria</taxon>
        <taxon>Pseudomonadati</taxon>
        <taxon>Bacteroidota</taxon>
        <taxon>Bacteroidia</taxon>
        <taxon>Bacteroidales</taxon>
        <taxon>Rikenellaceae</taxon>
        <taxon>Rikenellaceae incertae sedis</taxon>
        <taxon>Candidatus Coprenecus</taxon>
    </lineage>
</organism>
<comment type="caution">
    <text evidence="2">The sequence shown here is derived from an EMBL/GenBank/DDBJ whole genome shotgun (WGS) entry which is preliminary data.</text>
</comment>
<dbReference type="FunFam" id="1.10.275.10:FF:000001">
    <property type="entry name" value="Fumarate hydratase, mitochondrial"/>
    <property type="match status" value="1"/>
</dbReference>
<dbReference type="AlphaFoldDB" id="A0A9D2GQU6"/>
<dbReference type="GO" id="GO:0008797">
    <property type="term" value="F:aspartate ammonia-lyase activity"/>
    <property type="evidence" value="ECO:0007669"/>
    <property type="project" value="UniProtKB-EC"/>
</dbReference>
<dbReference type="SUPFAM" id="SSF48557">
    <property type="entry name" value="L-aspartase-like"/>
    <property type="match status" value="1"/>
</dbReference>
<dbReference type="GO" id="GO:0005829">
    <property type="term" value="C:cytosol"/>
    <property type="evidence" value="ECO:0007669"/>
    <property type="project" value="TreeGrafter"/>
</dbReference>
<protein>
    <submittedName>
        <fullName evidence="2">Aspartate ammonia-lyase</fullName>
        <ecNumber evidence="2">4.3.1.1</ecNumber>
    </submittedName>
</protein>
<dbReference type="PRINTS" id="PR00149">
    <property type="entry name" value="FUMRATELYASE"/>
</dbReference>
<evidence type="ECO:0000259" key="1">
    <source>
        <dbReference type="Pfam" id="PF00206"/>
    </source>
</evidence>
<feature type="non-terminal residue" evidence="2">
    <location>
        <position position="222"/>
    </location>
</feature>
<dbReference type="Proteomes" id="UP000824115">
    <property type="component" value="Unassembled WGS sequence"/>
</dbReference>
<dbReference type="EMBL" id="DXAW01000042">
    <property type="protein sequence ID" value="HIZ85269.1"/>
    <property type="molecule type" value="Genomic_DNA"/>
</dbReference>
<dbReference type="PANTHER" id="PTHR42696:SF2">
    <property type="entry name" value="ASPARTATE AMMONIA-LYASE"/>
    <property type="match status" value="1"/>
</dbReference>
<keyword evidence="2" id="KW-0456">Lyase</keyword>
<dbReference type="InterPro" id="IPR051546">
    <property type="entry name" value="Aspartate_Ammonia-Lyase"/>
</dbReference>